<reference evidence="5 6" key="1">
    <citation type="journal article" date="2016" name="Proc. Natl. Acad. Sci. U.S.A.">
        <title>Comparative genomics of biotechnologically important yeasts.</title>
        <authorList>
            <person name="Riley R."/>
            <person name="Haridas S."/>
            <person name="Wolfe K.H."/>
            <person name="Lopes M.R."/>
            <person name="Hittinger C.T."/>
            <person name="Goeker M."/>
            <person name="Salamov A.A."/>
            <person name="Wisecaver J.H."/>
            <person name="Long T.M."/>
            <person name="Calvey C.H."/>
            <person name="Aerts A.L."/>
            <person name="Barry K.W."/>
            <person name="Choi C."/>
            <person name="Clum A."/>
            <person name="Coughlan A.Y."/>
            <person name="Deshpande S."/>
            <person name="Douglass A.P."/>
            <person name="Hanson S.J."/>
            <person name="Klenk H.-P."/>
            <person name="LaButti K.M."/>
            <person name="Lapidus A."/>
            <person name="Lindquist E.A."/>
            <person name="Lipzen A.M."/>
            <person name="Meier-Kolthoff J.P."/>
            <person name="Ohm R.A."/>
            <person name="Otillar R.P."/>
            <person name="Pangilinan J.L."/>
            <person name="Peng Y."/>
            <person name="Rokas A."/>
            <person name="Rosa C.A."/>
            <person name="Scheuner C."/>
            <person name="Sibirny A.A."/>
            <person name="Slot J.C."/>
            <person name="Stielow J.B."/>
            <person name="Sun H."/>
            <person name="Kurtzman C.P."/>
            <person name="Blackwell M."/>
            <person name="Grigoriev I.V."/>
            <person name="Jeffries T.W."/>
        </authorList>
    </citation>
    <scope>NUCLEOTIDE SEQUENCE [LARGE SCALE GENOMIC DNA]</scope>
    <source>
        <strain evidence="6">ATCC 58044 / CBS 1984 / NCYC 433 / NRRL Y-366-8</strain>
    </source>
</reference>
<dbReference type="Proteomes" id="UP000094112">
    <property type="component" value="Unassembled WGS sequence"/>
</dbReference>
<dbReference type="EMBL" id="KV454209">
    <property type="protein sequence ID" value="ODQ61404.1"/>
    <property type="molecule type" value="Genomic_DNA"/>
</dbReference>
<dbReference type="SUPFAM" id="SSF54695">
    <property type="entry name" value="POZ domain"/>
    <property type="match status" value="2"/>
</dbReference>
<dbReference type="PANTHER" id="PTHR22872">
    <property type="entry name" value="BTK-BINDING PROTEIN-RELATED"/>
    <property type="match status" value="1"/>
</dbReference>
<feature type="compositionally biased region" description="Polar residues" evidence="3">
    <location>
        <begin position="1170"/>
        <end position="1181"/>
    </location>
</feature>
<feature type="compositionally biased region" description="Basic residues" evidence="3">
    <location>
        <begin position="1338"/>
        <end position="1355"/>
    </location>
</feature>
<dbReference type="PROSITE" id="PS50012">
    <property type="entry name" value="RCC1_3"/>
    <property type="match status" value="3"/>
</dbReference>
<dbReference type="SMART" id="SM00248">
    <property type="entry name" value="ANK"/>
    <property type="match status" value="2"/>
</dbReference>
<dbReference type="InterPro" id="IPR000210">
    <property type="entry name" value="BTB/POZ_dom"/>
</dbReference>
<dbReference type="InterPro" id="IPR051625">
    <property type="entry name" value="Signaling_Regulatory_Domain"/>
</dbReference>
<dbReference type="CDD" id="cd18186">
    <property type="entry name" value="BTB_POZ_ZBTB_KLHL-like"/>
    <property type="match status" value="1"/>
</dbReference>
<feature type="domain" description="BTB" evidence="4">
    <location>
        <begin position="803"/>
        <end position="861"/>
    </location>
</feature>
<dbReference type="Pfam" id="PF00651">
    <property type="entry name" value="BTB"/>
    <property type="match status" value="1"/>
</dbReference>
<protein>
    <recommendedName>
        <fullName evidence="4">BTB domain-containing protein</fullName>
    </recommendedName>
</protein>
<accession>A0A1E3P860</accession>
<dbReference type="PROSITE" id="PS50097">
    <property type="entry name" value="BTB"/>
    <property type="match status" value="2"/>
</dbReference>
<feature type="region of interest" description="Disordered" evidence="3">
    <location>
        <begin position="1090"/>
        <end position="1181"/>
    </location>
</feature>
<dbReference type="OrthoDB" id="1893551at2759"/>
<dbReference type="InterPro" id="IPR011333">
    <property type="entry name" value="SKP1/BTB/POZ_sf"/>
</dbReference>
<evidence type="ECO:0000313" key="6">
    <source>
        <dbReference type="Proteomes" id="UP000094112"/>
    </source>
</evidence>
<dbReference type="STRING" id="683960.A0A1E3P860"/>
<feature type="repeat" description="RCC1" evidence="2">
    <location>
        <begin position="225"/>
        <end position="276"/>
    </location>
</feature>
<evidence type="ECO:0000256" key="3">
    <source>
        <dbReference type="SAM" id="MobiDB-lite"/>
    </source>
</evidence>
<feature type="compositionally biased region" description="Low complexity" evidence="3">
    <location>
        <begin position="1155"/>
        <end position="1169"/>
    </location>
</feature>
<dbReference type="InterPro" id="IPR009091">
    <property type="entry name" value="RCC1/BLIP-II"/>
</dbReference>
<feature type="region of interest" description="Disordered" evidence="3">
    <location>
        <begin position="1196"/>
        <end position="1258"/>
    </location>
</feature>
<dbReference type="Gene3D" id="3.30.710.10">
    <property type="entry name" value="Potassium Channel Kv1.1, Chain A"/>
    <property type="match status" value="2"/>
</dbReference>
<dbReference type="Gene3D" id="2.130.10.30">
    <property type="entry name" value="Regulator of chromosome condensation 1/beta-lactamase-inhibitor protein II"/>
    <property type="match status" value="1"/>
</dbReference>
<dbReference type="InterPro" id="IPR036770">
    <property type="entry name" value="Ankyrin_rpt-contain_sf"/>
</dbReference>
<feature type="compositionally biased region" description="Polar residues" evidence="3">
    <location>
        <begin position="1116"/>
        <end position="1126"/>
    </location>
</feature>
<feature type="compositionally biased region" description="Low complexity" evidence="3">
    <location>
        <begin position="1231"/>
        <end position="1248"/>
    </location>
</feature>
<feature type="repeat" description="RCC1" evidence="2">
    <location>
        <begin position="277"/>
        <end position="336"/>
    </location>
</feature>
<keyword evidence="1" id="KW-0677">Repeat</keyword>
<dbReference type="Pfam" id="PF13540">
    <property type="entry name" value="RCC1_2"/>
    <property type="match status" value="1"/>
</dbReference>
<dbReference type="Gene3D" id="1.25.40.20">
    <property type="entry name" value="Ankyrin repeat-containing domain"/>
    <property type="match status" value="1"/>
</dbReference>
<gene>
    <name evidence="5" type="ORF">WICANDRAFT_61962</name>
</gene>
<feature type="domain" description="BTB" evidence="4">
    <location>
        <begin position="679"/>
        <end position="746"/>
    </location>
</feature>
<feature type="region of interest" description="Disordered" evidence="3">
    <location>
        <begin position="1030"/>
        <end position="1078"/>
    </location>
</feature>
<evidence type="ECO:0000313" key="5">
    <source>
        <dbReference type="EMBL" id="ODQ61404.1"/>
    </source>
</evidence>
<evidence type="ECO:0000256" key="2">
    <source>
        <dbReference type="PROSITE-ProRule" id="PRU00235"/>
    </source>
</evidence>
<dbReference type="SUPFAM" id="SSF50985">
    <property type="entry name" value="RCC1/BLIP-II"/>
    <property type="match status" value="1"/>
</dbReference>
<dbReference type="Pfam" id="PF12796">
    <property type="entry name" value="Ank_2"/>
    <property type="match status" value="1"/>
</dbReference>
<proteinExistence type="predicted"/>
<keyword evidence="6" id="KW-1185">Reference proteome</keyword>
<sequence length="1355" mass="154672">MSTGKSKSEPLSARLKKLSKQELNKRDVFGRTIIHIICILGRFDLLKYLLQNNNLNIFIVDYESGWTGLHHSIFYGKISCARLLLDNCSDLIKVKDRNGLTAIDIYHLKYSYQNLNIFPSSIGVHDTNYSSRKNNDNVNTIPDKIWWDRDIRGGSEVFTFGINVNNHLGTGDSDDKLNTPHRVNIENKRLQDYTLSIADRLVKPRIKEIKISKNHSVLLTNEHKQNILVAGNPSRGRLGHGSSVPNYRFTHLDYFTDEHIIDVAISDDHTLALTSDGEVYSWGLNNYFELGYPTERIKEKIDTFSNEPRRVLQGLKKLKIKGIACSKIHSAAFTDNLLVLWGLNVGQMDFVSYGETVKHGKLKGVVQVPRKLEFPNNIKQVITTDTATIVLLVTDECHILTNGSHLRFQLPLFKTLNNEFEYFRPTKFSKKKKIIKLVSKDCTKIGILYDDGSVSNFGVDIFSKASNIKYNTVWSPRNTHLKCHDVDIGQDGSIVICTKAGAVYKRISRMSGKSDYKFTKIARISKIVKVSCDSLFSSFGFIKDDVDQLPLDLAKNQFLVDINYLSPLTPSIANRRQAQLIDLDNSERYVVNYLNKPHLDESDEIDPLKLFKNNFDIEDDEKKSEDDPLFNDYINRWDSPQKIQSTFEKLDIENISNVLQKKDLKYYLITNDFKDGKNYDLEFEIDDCLVGVHKSILFFIPQFHEIFKSNVVIGDVVFGKVEDNIIKVSNLHLQSLLIILNFLYTGSFIKIWDQFTASNTPPLLREVKQQTLELMKSFGLINELQRPTYNIFEKFNSFENFENDVLIKLKDDEEIGCCSYIMAARNAYFETLFSERWDGCKTLEFLHTSKQVFEIALRYIYGYEQLSILDHMVELTSISEFINLQFEVIELSDELMLFGLKDLAQLMIKDFITQDNALLILHHAELLNCNMLIGECLWFIYNNVELFLFDSHYEDLLSQNIIKRIDSYFRWMNRVNKIQSSDGLSYWYDEDSGEAVKKFLNNSKDFNNHFLEDNSFEPLFDIKQVKKDVKTSPKLEPKKNKLPSPPPIVNTEKKKSVSIDPLVSSHWSRKTSQVDSSSAIEFTDEDFQPVVSRRRRSSAKRASVSTPTAPSPLANPTPNLNSTPSKNIPIPQSKPIYGHRNSSVSSLVDNMWPDMNGGSSPGGLSPMSNWANSSTTSLNGAGSPSLKKIWVEQPLISPPSSSSSTSKINFNNGAGKMSQKERKRMMKSNEPESTPSKSKPSTPWSAPKDTSSKKNVSSLLAAQEDALAAEKRTPSLAGIIHEEEHRVLEDVINETRSKSLAEIQQEEEFASWWEAESKKVQQQMNVLNRINGDDKPKGQQKKKNFSSRNRKRSVN</sequence>
<evidence type="ECO:0000256" key="1">
    <source>
        <dbReference type="ARBA" id="ARBA00022737"/>
    </source>
</evidence>
<dbReference type="SMART" id="SM00225">
    <property type="entry name" value="BTB"/>
    <property type="match status" value="1"/>
</dbReference>
<dbReference type="InterPro" id="IPR000408">
    <property type="entry name" value="Reg_chr_condens"/>
</dbReference>
<dbReference type="RefSeq" id="XP_019040611.1">
    <property type="nucleotide sequence ID" value="XM_019183286.1"/>
</dbReference>
<feature type="region of interest" description="Disordered" evidence="3">
    <location>
        <begin position="1327"/>
        <end position="1355"/>
    </location>
</feature>
<evidence type="ECO:0000259" key="4">
    <source>
        <dbReference type="PROSITE" id="PS50097"/>
    </source>
</evidence>
<dbReference type="SUPFAM" id="SSF48403">
    <property type="entry name" value="Ankyrin repeat"/>
    <property type="match status" value="1"/>
</dbReference>
<name>A0A1E3P860_WICAA</name>
<dbReference type="PANTHER" id="PTHR22872:SF2">
    <property type="entry name" value="INHIBITOR OF BRUTON TYROSINE KINASE"/>
    <property type="match status" value="1"/>
</dbReference>
<feature type="repeat" description="RCC1" evidence="2">
    <location>
        <begin position="155"/>
        <end position="222"/>
    </location>
</feature>
<dbReference type="GeneID" id="30200532"/>
<organism evidence="5 6">
    <name type="scientific">Wickerhamomyces anomalus (strain ATCC 58044 / CBS 1984 / NCYC 433 / NRRL Y-366-8)</name>
    <name type="common">Yeast</name>
    <name type="synonym">Hansenula anomala</name>
    <dbReference type="NCBI Taxonomy" id="683960"/>
    <lineage>
        <taxon>Eukaryota</taxon>
        <taxon>Fungi</taxon>
        <taxon>Dikarya</taxon>
        <taxon>Ascomycota</taxon>
        <taxon>Saccharomycotina</taxon>
        <taxon>Saccharomycetes</taxon>
        <taxon>Phaffomycetales</taxon>
        <taxon>Wickerhamomycetaceae</taxon>
        <taxon>Wickerhamomyces</taxon>
    </lineage>
</organism>
<dbReference type="InterPro" id="IPR002110">
    <property type="entry name" value="Ankyrin_rpt"/>
</dbReference>
<feature type="compositionally biased region" description="Basic and acidic residues" evidence="3">
    <location>
        <begin position="1030"/>
        <end position="1039"/>
    </location>
</feature>